<feature type="compositionally biased region" description="Polar residues" evidence="1">
    <location>
        <begin position="1"/>
        <end position="13"/>
    </location>
</feature>
<evidence type="ECO:0000313" key="3">
    <source>
        <dbReference type="Proteomes" id="UP000024635"/>
    </source>
</evidence>
<proteinExistence type="predicted"/>
<reference evidence="3" key="1">
    <citation type="journal article" date="2015" name="Nat. Genet.">
        <title>The genome and transcriptome of the zoonotic hookworm Ancylostoma ceylanicum identify infection-specific gene families.</title>
        <authorList>
            <person name="Schwarz E.M."/>
            <person name="Hu Y."/>
            <person name="Antoshechkin I."/>
            <person name="Miller M.M."/>
            <person name="Sternberg P.W."/>
            <person name="Aroian R.V."/>
        </authorList>
    </citation>
    <scope>NUCLEOTIDE SEQUENCE</scope>
    <source>
        <strain evidence="3">HY135</strain>
    </source>
</reference>
<accession>A0A016VKU0</accession>
<feature type="region of interest" description="Disordered" evidence="1">
    <location>
        <begin position="68"/>
        <end position="92"/>
    </location>
</feature>
<gene>
    <name evidence="2" type="primary">Acey_s0009.g696</name>
    <name evidence="2" type="ORF">Y032_0009g696</name>
</gene>
<dbReference type="EMBL" id="JARK01001345">
    <property type="protein sequence ID" value="EYC27393.1"/>
    <property type="molecule type" value="Genomic_DNA"/>
</dbReference>
<feature type="region of interest" description="Disordered" evidence="1">
    <location>
        <begin position="1"/>
        <end position="21"/>
    </location>
</feature>
<evidence type="ECO:0000313" key="2">
    <source>
        <dbReference type="EMBL" id="EYC27393.1"/>
    </source>
</evidence>
<feature type="compositionally biased region" description="Polar residues" evidence="1">
    <location>
        <begin position="71"/>
        <end position="85"/>
    </location>
</feature>
<organism evidence="2 3">
    <name type="scientific">Ancylostoma ceylanicum</name>
    <dbReference type="NCBI Taxonomy" id="53326"/>
    <lineage>
        <taxon>Eukaryota</taxon>
        <taxon>Metazoa</taxon>
        <taxon>Ecdysozoa</taxon>
        <taxon>Nematoda</taxon>
        <taxon>Chromadorea</taxon>
        <taxon>Rhabditida</taxon>
        <taxon>Rhabditina</taxon>
        <taxon>Rhabditomorpha</taxon>
        <taxon>Strongyloidea</taxon>
        <taxon>Ancylostomatidae</taxon>
        <taxon>Ancylostomatinae</taxon>
        <taxon>Ancylostoma</taxon>
    </lineage>
</organism>
<evidence type="ECO:0000256" key="1">
    <source>
        <dbReference type="SAM" id="MobiDB-lite"/>
    </source>
</evidence>
<name>A0A016VKU0_9BILA</name>
<keyword evidence="3" id="KW-1185">Reference proteome</keyword>
<comment type="caution">
    <text evidence="2">The sequence shown here is derived from an EMBL/GenBank/DDBJ whole genome shotgun (WGS) entry which is preliminary data.</text>
</comment>
<protein>
    <submittedName>
        <fullName evidence="2">Uncharacterized protein</fullName>
    </submittedName>
</protein>
<dbReference type="Proteomes" id="UP000024635">
    <property type="component" value="Unassembled WGS sequence"/>
</dbReference>
<dbReference type="AlphaFoldDB" id="A0A016VKU0"/>
<sequence length="113" mass="12860">MDVQIRSPNSKSGRSGWGPTCASPPRMSELLLSSTHDLKRLICYYSHNKFFLYFRALSTVDLPRRMELRSEASQPSQSTRPSRWTGTGPDKPDFWQHCGARVWRCGTAFGSSF</sequence>